<evidence type="ECO:0000313" key="8">
    <source>
        <dbReference type="EMBL" id="TQM11556.1"/>
    </source>
</evidence>
<dbReference type="GO" id="GO:0046943">
    <property type="term" value="F:carboxylic acid transmembrane transporter activity"/>
    <property type="evidence" value="ECO:0007669"/>
    <property type="project" value="TreeGrafter"/>
</dbReference>
<comment type="caution">
    <text evidence="8">The sequence shown here is derived from an EMBL/GenBank/DDBJ whole genome shotgun (WGS) entry which is preliminary data.</text>
</comment>
<evidence type="ECO:0000256" key="3">
    <source>
        <dbReference type="ARBA" id="ARBA00022989"/>
    </source>
</evidence>
<feature type="transmembrane region" description="Helical" evidence="6">
    <location>
        <begin position="281"/>
        <end position="303"/>
    </location>
</feature>
<feature type="domain" description="Major facilitator superfamily (MFS) profile" evidence="7">
    <location>
        <begin position="34"/>
        <end position="462"/>
    </location>
</feature>
<feature type="transmembrane region" description="Helical" evidence="6">
    <location>
        <begin position="345"/>
        <end position="363"/>
    </location>
</feature>
<dbReference type="InterPro" id="IPR005829">
    <property type="entry name" value="Sugar_transporter_CS"/>
</dbReference>
<dbReference type="PROSITE" id="PS00217">
    <property type="entry name" value="SUGAR_TRANSPORT_2"/>
    <property type="match status" value="1"/>
</dbReference>
<dbReference type="CDD" id="cd17316">
    <property type="entry name" value="MFS_SV2_like"/>
    <property type="match status" value="1"/>
</dbReference>
<dbReference type="GO" id="GO:0005886">
    <property type="term" value="C:plasma membrane"/>
    <property type="evidence" value="ECO:0007669"/>
    <property type="project" value="UniProtKB-SubCell"/>
</dbReference>
<feature type="compositionally biased region" description="Basic and acidic residues" evidence="5">
    <location>
        <begin position="475"/>
        <end position="493"/>
    </location>
</feature>
<dbReference type="SUPFAM" id="SSF103473">
    <property type="entry name" value="MFS general substrate transporter"/>
    <property type="match status" value="1"/>
</dbReference>
<accession>A0A543DQF5</accession>
<dbReference type="Proteomes" id="UP000315677">
    <property type="component" value="Unassembled WGS sequence"/>
</dbReference>
<feature type="transmembrane region" description="Helical" evidence="6">
    <location>
        <begin position="166"/>
        <end position="186"/>
    </location>
</feature>
<dbReference type="PANTHER" id="PTHR23508">
    <property type="entry name" value="CARBOXYLIC ACID TRANSPORTER PROTEIN HOMOLOG"/>
    <property type="match status" value="1"/>
</dbReference>
<proteinExistence type="predicted"/>
<dbReference type="PANTHER" id="PTHR23508:SF10">
    <property type="entry name" value="CARBOXYLIC ACID TRANSPORTER PROTEIN HOMOLOG"/>
    <property type="match status" value="1"/>
</dbReference>
<dbReference type="AlphaFoldDB" id="A0A543DQF5"/>
<evidence type="ECO:0000256" key="4">
    <source>
        <dbReference type="ARBA" id="ARBA00023136"/>
    </source>
</evidence>
<feature type="transmembrane region" description="Helical" evidence="6">
    <location>
        <begin position="438"/>
        <end position="457"/>
    </location>
</feature>
<comment type="subcellular location">
    <subcellularLocation>
        <location evidence="1">Cell membrane</location>
        <topology evidence="1">Multi-pass membrane protein</topology>
    </subcellularLocation>
</comment>
<name>A0A543DQF5_9PSEU</name>
<dbReference type="Gene3D" id="1.20.1250.20">
    <property type="entry name" value="MFS general substrate transporter like domains"/>
    <property type="match status" value="2"/>
</dbReference>
<feature type="transmembrane region" description="Helical" evidence="6">
    <location>
        <begin position="415"/>
        <end position="432"/>
    </location>
</feature>
<sequence length="493" mass="52159">MPGSRSTPPVIRSAADVNHLINTGRAKGGKSRAITIIALGGIFIDAYDFSSIAFGLHDIATTFRLNPVEEGVVAASIMVGALLGALVGGYLVDRVGRYKMFMADMIFFVVAAIACAVAPNYELLTAARFVMGIGIGIDFPVALAFIAEFNALRGRGGKVSLWQPMWYLATGASFVVLLPLYFLMPADMHADMWRWAVGFGAVPALIVMLVRHKYMDESPAWAAGQGDLHRAAAILKNSYGLEVQVGEPDPNAPVVAPTKPAALKEFRRLFQGRYRVRTIQAAAVSALQSVQYYAVGFALPVIIASLLQQGRLTSIVGPLIFNLLFGVVGGLVGVRLSDRLGSWKLAMSGFAVCFVALIGLGALGQGSGIALLGIGGLLGLFVFFHAYGPGAQGMTIATLSYPTTLRGVGSGFGQAMLRIGSMVSLFFFPILSSALGTGVFYAVAVAPLLGMLVLAVIRWDPTHVDVDAETDEQPDAVRARAGHAESNDRSTTS</sequence>
<protein>
    <submittedName>
        <fullName evidence="8">Putative MFS family arabinose efflux permease</fullName>
    </submittedName>
</protein>
<feature type="transmembrane region" description="Helical" evidence="6">
    <location>
        <begin position="315"/>
        <end position="333"/>
    </location>
</feature>
<dbReference type="RefSeq" id="WP_142055787.1">
    <property type="nucleotide sequence ID" value="NZ_VFPA01000002.1"/>
</dbReference>
<evidence type="ECO:0000256" key="2">
    <source>
        <dbReference type="ARBA" id="ARBA00022692"/>
    </source>
</evidence>
<feature type="transmembrane region" description="Helical" evidence="6">
    <location>
        <begin position="33"/>
        <end position="52"/>
    </location>
</feature>
<evidence type="ECO:0000256" key="5">
    <source>
        <dbReference type="SAM" id="MobiDB-lite"/>
    </source>
</evidence>
<feature type="transmembrane region" description="Helical" evidence="6">
    <location>
        <begin position="101"/>
        <end position="121"/>
    </location>
</feature>
<keyword evidence="9" id="KW-1185">Reference proteome</keyword>
<gene>
    <name evidence="8" type="ORF">FB558_4121</name>
</gene>
<dbReference type="InterPro" id="IPR005828">
    <property type="entry name" value="MFS_sugar_transport-like"/>
</dbReference>
<evidence type="ECO:0000313" key="9">
    <source>
        <dbReference type="Proteomes" id="UP000315677"/>
    </source>
</evidence>
<dbReference type="EMBL" id="VFPA01000002">
    <property type="protein sequence ID" value="TQM11556.1"/>
    <property type="molecule type" value="Genomic_DNA"/>
</dbReference>
<keyword evidence="2 6" id="KW-0812">Transmembrane</keyword>
<evidence type="ECO:0000256" key="6">
    <source>
        <dbReference type="SAM" id="Phobius"/>
    </source>
</evidence>
<organism evidence="8 9">
    <name type="scientific">Pseudonocardia kunmingensis</name>
    <dbReference type="NCBI Taxonomy" id="630975"/>
    <lineage>
        <taxon>Bacteria</taxon>
        <taxon>Bacillati</taxon>
        <taxon>Actinomycetota</taxon>
        <taxon>Actinomycetes</taxon>
        <taxon>Pseudonocardiales</taxon>
        <taxon>Pseudonocardiaceae</taxon>
        <taxon>Pseudonocardia</taxon>
    </lineage>
</organism>
<dbReference type="OrthoDB" id="9787026at2"/>
<reference evidence="8 9" key="1">
    <citation type="submission" date="2019-06" db="EMBL/GenBank/DDBJ databases">
        <title>Sequencing the genomes of 1000 actinobacteria strains.</title>
        <authorList>
            <person name="Klenk H.-P."/>
        </authorList>
    </citation>
    <scope>NUCLEOTIDE SEQUENCE [LARGE SCALE GENOMIC DNA]</scope>
    <source>
        <strain evidence="8 9">DSM 45301</strain>
    </source>
</reference>
<dbReference type="InterPro" id="IPR020846">
    <property type="entry name" value="MFS_dom"/>
</dbReference>
<dbReference type="Pfam" id="PF00083">
    <property type="entry name" value="Sugar_tr"/>
    <property type="match status" value="1"/>
</dbReference>
<evidence type="ECO:0000259" key="7">
    <source>
        <dbReference type="PROSITE" id="PS50850"/>
    </source>
</evidence>
<keyword evidence="3 6" id="KW-1133">Transmembrane helix</keyword>
<keyword evidence="4 6" id="KW-0472">Membrane</keyword>
<feature type="region of interest" description="Disordered" evidence="5">
    <location>
        <begin position="469"/>
        <end position="493"/>
    </location>
</feature>
<evidence type="ECO:0000256" key="1">
    <source>
        <dbReference type="ARBA" id="ARBA00004651"/>
    </source>
</evidence>
<dbReference type="PROSITE" id="PS50850">
    <property type="entry name" value="MFS"/>
    <property type="match status" value="1"/>
</dbReference>
<feature type="transmembrane region" description="Helical" evidence="6">
    <location>
        <begin position="127"/>
        <end position="146"/>
    </location>
</feature>
<feature type="transmembrane region" description="Helical" evidence="6">
    <location>
        <begin position="72"/>
        <end position="92"/>
    </location>
</feature>
<feature type="transmembrane region" description="Helical" evidence="6">
    <location>
        <begin position="369"/>
        <end position="387"/>
    </location>
</feature>
<dbReference type="InterPro" id="IPR036259">
    <property type="entry name" value="MFS_trans_sf"/>
</dbReference>
<feature type="transmembrane region" description="Helical" evidence="6">
    <location>
        <begin position="192"/>
        <end position="210"/>
    </location>
</feature>